<reference evidence="2" key="2">
    <citation type="submission" date="2020-09" db="EMBL/GenBank/DDBJ databases">
        <authorList>
            <person name="Sun Q."/>
            <person name="Zhou Y."/>
        </authorList>
    </citation>
    <scope>NUCLEOTIDE SEQUENCE</scope>
    <source>
        <strain evidence="2">CGMCC 1.15763</strain>
    </source>
</reference>
<feature type="transmembrane region" description="Helical" evidence="1">
    <location>
        <begin position="15"/>
        <end position="38"/>
    </location>
</feature>
<accession>A0A917MF23</accession>
<gene>
    <name evidence="2" type="ORF">GCM10011416_19650</name>
</gene>
<organism evidence="2 3">
    <name type="scientific">Polaribacter pacificus</name>
    <dbReference type="NCBI Taxonomy" id="1775173"/>
    <lineage>
        <taxon>Bacteria</taxon>
        <taxon>Pseudomonadati</taxon>
        <taxon>Bacteroidota</taxon>
        <taxon>Flavobacteriia</taxon>
        <taxon>Flavobacteriales</taxon>
        <taxon>Flavobacteriaceae</taxon>
    </lineage>
</organism>
<comment type="caution">
    <text evidence="2">The sequence shown here is derived from an EMBL/GenBank/DDBJ whole genome shotgun (WGS) entry which is preliminary data.</text>
</comment>
<proteinExistence type="predicted"/>
<reference evidence="2" key="1">
    <citation type="journal article" date="2014" name="Int. J. Syst. Evol. Microbiol.">
        <title>Complete genome sequence of Corynebacterium casei LMG S-19264T (=DSM 44701T), isolated from a smear-ripened cheese.</title>
        <authorList>
            <consortium name="US DOE Joint Genome Institute (JGI-PGF)"/>
            <person name="Walter F."/>
            <person name="Albersmeier A."/>
            <person name="Kalinowski J."/>
            <person name="Ruckert C."/>
        </authorList>
    </citation>
    <scope>NUCLEOTIDE SEQUENCE</scope>
    <source>
        <strain evidence="2">CGMCC 1.15763</strain>
    </source>
</reference>
<evidence type="ECO:0000313" key="3">
    <source>
        <dbReference type="Proteomes" id="UP000633278"/>
    </source>
</evidence>
<keyword evidence="3" id="KW-1185">Reference proteome</keyword>
<evidence type="ECO:0000256" key="1">
    <source>
        <dbReference type="SAM" id="Phobius"/>
    </source>
</evidence>
<evidence type="ECO:0000313" key="2">
    <source>
        <dbReference type="EMBL" id="GGH01041.1"/>
    </source>
</evidence>
<keyword evidence="1" id="KW-1133">Transmembrane helix</keyword>
<keyword evidence="1" id="KW-0472">Membrane</keyword>
<protein>
    <submittedName>
        <fullName evidence="2">Uncharacterized protein</fullName>
    </submittedName>
</protein>
<dbReference type="RefSeq" id="WP_188599286.1">
    <property type="nucleotide sequence ID" value="NZ_BMJW01000002.1"/>
</dbReference>
<name>A0A917MF23_9FLAO</name>
<feature type="transmembrane region" description="Helical" evidence="1">
    <location>
        <begin position="50"/>
        <end position="72"/>
    </location>
</feature>
<dbReference type="Proteomes" id="UP000633278">
    <property type="component" value="Unassembled WGS sequence"/>
</dbReference>
<dbReference type="EMBL" id="BMJW01000002">
    <property type="protein sequence ID" value="GGH01041.1"/>
    <property type="molecule type" value="Genomic_DNA"/>
</dbReference>
<keyword evidence="1" id="KW-0812">Transmembrane</keyword>
<sequence length="138" mass="15992">MKNYFKHKLRSKNPVIVVLWVLFFGILITAFIALFGLVFQYLWNWLMPDIFGLTTISYWQAIGLLILAKILFGGIGGDKDNGNCKMDKHHKKGKSSNKDFSKWELYDAYWKEEGEAAYEEYIEKINNPDSTKLEGSID</sequence>
<dbReference type="AlphaFoldDB" id="A0A917MF23"/>